<dbReference type="GeneID" id="54479124"/>
<keyword evidence="2" id="KW-1185">Reference proteome</keyword>
<organism evidence="1 2">
    <name type="scientific">Neohortaea acidophila</name>
    <dbReference type="NCBI Taxonomy" id="245834"/>
    <lineage>
        <taxon>Eukaryota</taxon>
        <taxon>Fungi</taxon>
        <taxon>Dikarya</taxon>
        <taxon>Ascomycota</taxon>
        <taxon>Pezizomycotina</taxon>
        <taxon>Dothideomycetes</taxon>
        <taxon>Dothideomycetidae</taxon>
        <taxon>Mycosphaerellales</taxon>
        <taxon>Teratosphaeriaceae</taxon>
        <taxon>Neohortaea</taxon>
    </lineage>
</organism>
<dbReference type="EMBL" id="MU001637">
    <property type="protein sequence ID" value="KAF2481772.1"/>
    <property type="molecule type" value="Genomic_DNA"/>
</dbReference>
<sequence>MPQLTSLPDELLFAIFSHCFRTVSSEASPVHPPSNPLSNYILTPRPYALAHEAFFATYIPVVHITPTSFEWDEGTLLHDLYSPVFSPRGSHRSALAVVAEVRKLRVVVRVEDERQVGTAIYETLREIPPSSAKGPFDNFFDYDTNRIQTGLSSSEGIKAVRQYAITIQGNSQTWKTDD</sequence>
<name>A0A6A6PP32_9PEZI</name>
<reference evidence="1" key="1">
    <citation type="journal article" date="2020" name="Stud. Mycol.">
        <title>101 Dothideomycetes genomes: a test case for predicting lifestyles and emergence of pathogens.</title>
        <authorList>
            <person name="Haridas S."/>
            <person name="Albert R."/>
            <person name="Binder M."/>
            <person name="Bloem J."/>
            <person name="Labutti K."/>
            <person name="Salamov A."/>
            <person name="Andreopoulos B."/>
            <person name="Baker S."/>
            <person name="Barry K."/>
            <person name="Bills G."/>
            <person name="Bluhm B."/>
            <person name="Cannon C."/>
            <person name="Castanera R."/>
            <person name="Culley D."/>
            <person name="Daum C."/>
            <person name="Ezra D."/>
            <person name="Gonzalez J."/>
            <person name="Henrissat B."/>
            <person name="Kuo A."/>
            <person name="Liang C."/>
            <person name="Lipzen A."/>
            <person name="Lutzoni F."/>
            <person name="Magnuson J."/>
            <person name="Mondo S."/>
            <person name="Nolan M."/>
            <person name="Ohm R."/>
            <person name="Pangilinan J."/>
            <person name="Park H.-J."/>
            <person name="Ramirez L."/>
            <person name="Alfaro M."/>
            <person name="Sun H."/>
            <person name="Tritt A."/>
            <person name="Yoshinaga Y."/>
            <person name="Zwiers L.-H."/>
            <person name="Turgeon B."/>
            <person name="Goodwin S."/>
            <person name="Spatafora J."/>
            <person name="Crous P."/>
            <person name="Grigoriev I."/>
        </authorList>
    </citation>
    <scope>NUCLEOTIDE SEQUENCE</scope>
    <source>
        <strain evidence="1">CBS 113389</strain>
    </source>
</reference>
<dbReference type="RefSeq" id="XP_033588342.1">
    <property type="nucleotide sequence ID" value="XM_033738122.1"/>
</dbReference>
<gene>
    <name evidence="1" type="ORF">BDY17DRAFT_347038</name>
</gene>
<accession>A0A6A6PP32</accession>
<dbReference type="Proteomes" id="UP000799767">
    <property type="component" value="Unassembled WGS sequence"/>
</dbReference>
<evidence type="ECO:0000313" key="1">
    <source>
        <dbReference type="EMBL" id="KAF2481772.1"/>
    </source>
</evidence>
<protein>
    <submittedName>
        <fullName evidence="1">Uncharacterized protein</fullName>
    </submittedName>
</protein>
<proteinExistence type="predicted"/>
<dbReference type="AlphaFoldDB" id="A0A6A6PP32"/>
<evidence type="ECO:0000313" key="2">
    <source>
        <dbReference type="Proteomes" id="UP000799767"/>
    </source>
</evidence>